<evidence type="ECO:0000256" key="7">
    <source>
        <dbReference type="ARBA" id="ARBA00022777"/>
    </source>
</evidence>
<comment type="caution">
    <text evidence="12">The sequence shown here is derived from an EMBL/GenBank/DDBJ whole genome shotgun (WGS) entry which is preliminary data.</text>
</comment>
<dbReference type="EMBL" id="WHWC01000009">
    <property type="protein sequence ID" value="KAG8375901.1"/>
    <property type="molecule type" value="Genomic_DNA"/>
</dbReference>
<protein>
    <recommendedName>
        <fullName evidence="14">Bulb-type lectin domain-containing protein</fullName>
    </recommendedName>
</protein>
<dbReference type="Pfam" id="PF11883">
    <property type="entry name" value="DUF3403"/>
    <property type="match status" value="1"/>
</dbReference>
<keyword evidence="5" id="KW-0732">Signal</keyword>
<evidence type="ECO:0000256" key="6">
    <source>
        <dbReference type="ARBA" id="ARBA00022741"/>
    </source>
</evidence>
<proteinExistence type="predicted"/>
<dbReference type="SMART" id="SM00108">
    <property type="entry name" value="B_lectin"/>
    <property type="match status" value="1"/>
</dbReference>
<feature type="domain" description="Protein kinase" evidence="10">
    <location>
        <begin position="1"/>
        <end position="210"/>
    </location>
</feature>
<evidence type="ECO:0000256" key="8">
    <source>
        <dbReference type="ARBA" id="ARBA00022840"/>
    </source>
</evidence>
<keyword evidence="3" id="KW-0723">Serine/threonine-protein kinase</keyword>
<dbReference type="PANTHER" id="PTHR27002:SF851">
    <property type="entry name" value="G-TYPE LECTIN S-RECEPTOR-LIKE SERINE_THREONINE-PROTEIN KINASE SD1-1"/>
    <property type="match status" value="1"/>
</dbReference>
<evidence type="ECO:0008006" key="14">
    <source>
        <dbReference type="Google" id="ProtNLM"/>
    </source>
</evidence>
<dbReference type="AlphaFoldDB" id="A0AAV6X639"/>
<evidence type="ECO:0000313" key="12">
    <source>
        <dbReference type="EMBL" id="KAG8375901.1"/>
    </source>
</evidence>
<sequence length="242" mass="26721">MTVLAYVRVANRDFPLTHTSGVLRVIHPGNLVLVNGTIGTIVWSSNTSGPLQNPVTQLLDSGNLVLRDTNNDGVENFIWQSFDHPTYIFTSGYMSPEYAVDGLFSIKSDVFSFGVLVLEIVSGKKNRGYSHSEHSLNLLGHAWTLYREWRSAELVDSFPDYNFYSSIVLQSILVGLLCVQQKPRDRPTMSSVVLMLGSEGEIPRAKQPGFFTQSDVVCCPSSTSSKAPNSANDVTITMLEPR</sequence>
<feature type="domain" description="Bulb-type lectin" evidence="11">
    <location>
        <begin position="1"/>
        <end position="79"/>
    </location>
</feature>
<dbReference type="GO" id="GO:0004674">
    <property type="term" value="F:protein serine/threonine kinase activity"/>
    <property type="evidence" value="ECO:0007669"/>
    <property type="project" value="UniProtKB-KW"/>
</dbReference>
<name>A0AAV6X639_9LAMI</name>
<comment type="subcellular location">
    <subcellularLocation>
        <location evidence="1">Cell membrane</location>
        <topology evidence="1">Single-pass type I membrane protein</topology>
    </subcellularLocation>
</comment>
<keyword evidence="2" id="KW-0472">Membrane</keyword>
<evidence type="ECO:0000313" key="13">
    <source>
        <dbReference type="Proteomes" id="UP000826271"/>
    </source>
</evidence>
<dbReference type="SUPFAM" id="SSF56112">
    <property type="entry name" value="Protein kinase-like (PK-like)"/>
    <property type="match status" value="1"/>
</dbReference>
<evidence type="ECO:0000256" key="1">
    <source>
        <dbReference type="ARBA" id="ARBA00004251"/>
    </source>
</evidence>
<evidence type="ECO:0000259" key="10">
    <source>
        <dbReference type="PROSITE" id="PS50011"/>
    </source>
</evidence>
<keyword evidence="7" id="KW-0418">Kinase</keyword>
<evidence type="ECO:0000256" key="5">
    <source>
        <dbReference type="ARBA" id="ARBA00022729"/>
    </source>
</evidence>
<keyword evidence="4" id="KW-0808">Transferase</keyword>
<dbReference type="PANTHER" id="PTHR27002">
    <property type="entry name" value="RECEPTOR-LIKE SERINE/THREONINE-PROTEIN KINASE SD1-8"/>
    <property type="match status" value="1"/>
</dbReference>
<keyword evidence="2" id="KW-1003">Cell membrane</keyword>
<dbReference type="CDD" id="cd00028">
    <property type="entry name" value="B_lectin"/>
    <property type="match status" value="1"/>
</dbReference>
<dbReference type="InterPro" id="IPR001245">
    <property type="entry name" value="Ser-Thr/Tyr_kinase_cat_dom"/>
</dbReference>
<evidence type="ECO:0000256" key="4">
    <source>
        <dbReference type="ARBA" id="ARBA00022679"/>
    </source>
</evidence>
<dbReference type="Gene3D" id="1.10.510.10">
    <property type="entry name" value="Transferase(Phosphotransferase) domain 1"/>
    <property type="match status" value="1"/>
</dbReference>
<dbReference type="GO" id="GO:0005886">
    <property type="term" value="C:plasma membrane"/>
    <property type="evidence" value="ECO:0007669"/>
    <property type="project" value="UniProtKB-SubCell"/>
</dbReference>
<dbReference type="InterPro" id="IPR011009">
    <property type="entry name" value="Kinase-like_dom_sf"/>
</dbReference>
<organism evidence="12 13">
    <name type="scientific">Buddleja alternifolia</name>
    <dbReference type="NCBI Taxonomy" id="168488"/>
    <lineage>
        <taxon>Eukaryota</taxon>
        <taxon>Viridiplantae</taxon>
        <taxon>Streptophyta</taxon>
        <taxon>Embryophyta</taxon>
        <taxon>Tracheophyta</taxon>
        <taxon>Spermatophyta</taxon>
        <taxon>Magnoliopsida</taxon>
        <taxon>eudicotyledons</taxon>
        <taxon>Gunneridae</taxon>
        <taxon>Pentapetalae</taxon>
        <taxon>asterids</taxon>
        <taxon>lamiids</taxon>
        <taxon>Lamiales</taxon>
        <taxon>Scrophulariaceae</taxon>
        <taxon>Buddlejeae</taxon>
        <taxon>Buddleja</taxon>
    </lineage>
</organism>
<dbReference type="PROSITE" id="PS50927">
    <property type="entry name" value="BULB_LECTIN"/>
    <property type="match status" value="1"/>
</dbReference>
<dbReference type="InterPro" id="IPR000719">
    <property type="entry name" value="Prot_kinase_dom"/>
</dbReference>
<keyword evidence="6" id="KW-0547">Nucleotide-binding</keyword>
<dbReference type="GO" id="GO:0005524">
    <property type="term" value="F:ATP binding"/>
    <property type="evidence" value="ECO:0007669"/>
    <property type="project" value="UniProtKB-KW"/>
</dbReference>
<dbReference type="PROSITE" id="PS50011">
    <property type="entry name" value="PROTEIN_KINASE_DOM"/>
    <property type="match status" value="1"/>
</dbReference>
<accession>A0AAV6X639</accession>
<keyword evidence="9" id="KW-0325">Glycoprotein</keyword>
<reference evidence="12" key="1">
    <citation type="submission" date="2019-10" db="EMBL/GenBank/DDBJ databases">
        <authorList>
            <person name="Zhang R."/>
            <person name="Pan Y."/>
            <person name="Wang J."/>
            <person name="Ma R."/>
            <person name="Yu S."/>
        </authorList>
    </citation>
    <scope>NUCLEOTIDE SEQUENCE</scope>
    <source>
        <strain evidence="12">LA-IB0</strain>
        <tissue evidence="12">Leaf</tissue>
    </source>
</reference>
<dbReference type="Pfam" id="PF07714">
    <property type="entry name" value="PK_Tyr_Ser-Thr"/>
    <property type="match status" value="1"/>
</dbReference>
<dbReference type="SUPFAM" id="SSF51110">
    <property type="entry name" value="alpha-D-mannose-specific plant lectins"/>
    <property type="match status" value="1"/>
</dbReference>
<dbReference type="InterPro" id="IPR001480">
    <property type="entry name" value="Bulb-type_lectin_dom"/>
</dbReference>
<dbReference type="Proteomes" id="UP000826271">
    <property type="component" value="Unassembled WGS sequence"/>
</dbReference>
<dbReference type="InterPro" id="IPR021820">
    <property type="entry name" value="S-locus_recpt_kinase_C"/>
</dbReference>
<evidence type="ECO:0000259" key="11">
    <source>
        <dbReference type="PROSITE" id="PS50927"/>
    </source>
</evidence>
<evidence type="ECO:0000256" key="3">
    <source>
        <dbReference type="ARBA" id="ARBA00022527"/>
    </source>
</evidence>
<keyword evidence="8" id="KW-0067">ATP-binding</keyword>
<evidence type="ECO:0000256" key="9">
    <source>
        <dbReference type="ARBA" id="ARBA00023180"/>
    </source>
</evidence>
<dbReference type="InterPro" id="IPR036426">
    <property type="entry name" value="Bulb-type_lectin_dom_sf"/>
</dbReference>
<keyword evidence="13" id="KW-1185">Reference proteome</keyword>
<gene>
    <name evidence="12" type="ORF">BUALT_Bualt09G0007300</name>
</gene>
<dbReference type="Pfam" id="PF01453">
    <property type="entry name" value="B_lectin"/>
    <property type="match status" value="1"/>
</dbReference>
<evidence type="ECO:0000256" key="2">
    <source>
        <dbReference type="ARBA" id="ARBA00022475"/>
    </source>
</evidence>